<reference evidence="2" key="1">
    <citation type="submission" date="2022-09" db="EMBL/GenBank/DDBJ databases">
        <title>The genome sequence of Rhodococcus aetherivorans N1.</title>
        <authorList>
            <person name="Jiang W."/>
        </authorList>
    </citation>
    <scope>NUCLEOTIDE SEQUENCE</scope>
    <source>
        <strain evidence="2">N1</strain>
    </source>
</reference>
<keyword evidence="1" id="KW-1133">Transmembrane helix</keyword>
<protein>
    <recommendedName>
        <fullName evidence="4">DUF4386 family protein</fullName>
    </recommendedName>
</protein>
<feature type="transmembrane region" description="Helical" evidence="1">
    <location>
        <begin position="7"/>
        <end position="33"/>
    </location>
</feature>
<keyword evidence="1" id="KW-0812">Transmembrane</keyword>
<proteinExistence type="predicted"/>
<gene>
    <name evidence="2" type="ORF">OCS65_01295</name>
</gene>
<evidence type="ECO:0000313" key="2">
    <source>
        <dbReference type="EMBL" id="UYF94441.1"/>
    </source>
</evidence>
<evidence type="ECO:0000256" key="1">
    <source>
        <dbReference type="SAM" id="Phobius"/>
    </source>
</evidence>
<dbReference type="EMBL" id="CP106982">
    <property type="protein sequence ID" value="UYF94441.1"/>
    <property type="molecule type" value="Genomic_DNA"/>
</dbReference>
<dbReference type="GeneID" id="83619011"/>
<accession>A0AA46NYE8</accession>
<organism evidence="2 3">
    <name type="scientific">Rhodococcus aetherivorans</name>
    <dbReference type="NCBI Taxonomy" id="191292"/>
    <lineage>
        <taxon>Bacteria</taxon>
        <taxon>Bacillati</taxon>
        <taxon>Actinomycetota</taxon>
        <taxon>Actinomycetes</taxon>
        <taxon>Mycobacteriales</taxon>
        <taxon>Nocardiaceae</taxon>
        <taxon>Rhodococcus</taxon>
    </lineage>
</organism>
<keyword evidence="1" id="KW-0472">Membrane</keyword>
<feature type="transmembrane region" description="Helical" evidence="1">
    <location>
        <begin position="82"/>
        <end position="102"/>
    </location>
</feature>
<sequence length="231" mass="23641">MTVTPALLYRLGAVSVVAAFPLNLAGGLLHPVVDGAAHSVPALSAPINPLPHVLLLSGTLLLMLGVPALYAWVAAGTGMLGLVAYVTYFLSSVLVAFSHLVIEAFVSVPFSRDPATAGVISGSDTLLDYEPYVLLQTVSGLVFMGSMILFGIALIRSRAVPVWIGALMAAGGVVLLLPIPAMPGVTGLVVEIPRGCAFAAIGLCVLSATRRNGLNATPPTPGRAVVPTPSR</sequence>
<evidence type="ECO:0000313" key="3">
    <source>
        <dbReference type="Proteomes" id="UP001163947"/>
    </source>
</evidence>
<evidence type="ECO:0008006" key="4">
    <source>
        <dbReference type="Google" id="ProtNLM"/>
    </source>
</evidence>
<dbReference type="RefSeq" id="WP_044475803.1">
    <property type="nucleotide sequence ID" value="NZ_CAVJ010000067.1"/>
</dbReference>
<dbReference type="AlphaFoldDB" id="A0AA46NYE8"/>
<feature type="transmembrane region" description="Helical" evidence="1">
    <location>
        <begin position="53"/>
        <end position="75"/>
    </location>
</feature>
<feature type="transmembrane region" description="Helical" evidence="1">
    <location>
        <begin position="133"/>
        <end position="155"/>
    </location>
</feature>
<dbReference type="Proteomes" id="UP001163947">
    <property type="component" value="Chromosome"/>
</dbReference>
<feature type="transmembrane region" description="Helical" evidence="1">
    <location>
        <begin position="162"/>
        <end position="180"/>
    </location>
</feature>
<feature type="transmembrane region" description="Helical" evidence="1">
    <location>
        <begin position="192"/>
        <end position="209"/>
    </location>
</feature>
<name>A0AA46NYE8_9NOCA</name>